<dbReference type="InterPro" id="IPR004046">
    <property type="entry name" value="GST_C"/>
</dbReference>
<dbReference type="InterPro" id="IPR010987">
    <property type="entry name" value="Glutathione-S-Trfase_C-like"/>
</dbReference>
<evidence type="ECO:0000313" key="3">
    <source>
        <dbReference type="EMBL" id="NIX76996.1"/>
    </source>
</evidence>
<feature type="domain" description="GST N-terminal" evidence="1">
    <location>
        <begin position="1"/>
        <end position="81"/>
    </location>
</feature>
<dbReference type="PANTHER" id="PTHR44051:SF8">
    <property type="entry name" value="GLUTATHIONE S-TRANSFERASE GSTA"/>
    <property type="match status" value="1"/>
</dbReference>
<reference evidence="3 4" key="1">
    <citation type="submission" date="2020-03" db="EMBL/GenBank/DDBJ databases">
        <title>The genome sequence of Microvirga sp. c23x22.</title>
        <authorList>
            <person name="Zhang X."/>
        </authorList>
    </citation>
    <scope>NUCLEOTIDE SEQUENCE [LARGE SCALE GENOMIC DNA]</scope>
    <source>
        <strain evidence="4">c23x22</strain>
    </source>
</reference>
<dbReference type="Proteomes" id="UP000707352">
    <property type="component" value="Unassembled WGS sequence"/>
</dbReference>
<dbReference type="PROSITE" id="PS50405">
    <property type="entry name" value="GST_CTER"/>
    <property type="match status" value="1"/>
</dbReference>
<dbReference type="SUPFAM" id="SSF47616">
    <property type="entry name" value="GST C-terminal domain-like"/>
    <property type="match status" value="1"/>
</dbReference>
<dbReference type="CDD" id="cd03188">
    <property type="entry name" value="GST_C_Beta"/>
    <property type="match status" value="1"/>
</dbReference>
<comment type="caution">
    <text evidence="3">The sequence shown here is derived from an EMBL/GenBank/DDBJ whole genome shotgun (WGS) entry which is preliminary data.</text>
</comment>
<dbReference type="CDD" id="cd03057">
    <property type="entry name" value="GST_N_Beta"/>
    <property type="match status" value="1"/>
</dbReference>
<dbReference type="EC" id="2.5.1.18" evidence="3"/>
<dbReference type="InterPro" id="IPR036282">
    <property type="entry name" value="Glutathione-S-Trfase_C_sf"/>
</dbReference>
<evidence type="ECO:0000259" key="1">
    <source>
        <dbReference type="PROSITE" id="PS50404"/>
    </source>
</evidence>
<keyword evidence="3" id="KW-0808">Transferase</keyword>
<evidence type="ECO:0000259" key="2">
    <source>
        <dbReference type="PROSITE" id="PS50405"/>
    </source>
</evidence>
<dbReference type="SFLD" id="SFLDG01150">
    <property type="entry name" value="Main.1:_Beta-like"/>
    <property type="match status" value="1"/>
</dbReference>
<dbReference type="SFLD" id="SFLDG00358">
    <property type="entry name" value="Main_(cytGST)"/>
    <property type="match status" value="1"/>
</dbReference>
<dbReference type="NCBIfam" id="NF007831">
    <property type="entry name" value="PRK10542.1"/>
    <property type="match status" value="1"/>
</dbReference>
<dbReference type="Gene3D" id="3.40.30.10">
    <property type="entry name" value="Glutaredoxin"/>
    <property type="match status" value="1"/>
</dbReference>
<protein>
    <submittedName>
        <fullName evidence="3">Glutathione transferase GstA</fullName>
        <ecNumber evidence="3">2.5.1.18</ecNumber>
    </submittedName>
</protein>
<dbReference type="SFLD" id="SFLDS00019">
    <property type="entry name" value="Glutathione_Transferase_(cytos"/>
    <property type="match status" value="1"/>
</dbReference>
<name>A0ABX0VF73_9HYPH</name>
<organism evidence="3 4">
    <name type="scientific">Microvirga terricola</name>
    <dbReference type="NCBI Taxonomy" id="2719797"/>
    <lineage>
        <taxon>Bacteria</taxon>
        <taxon>Pseudomonadati</taxon>
        <taxon>Pseudomonadota</taxon>
        <taxon>Alphaproteobacteria</taxon>
        <taxon>Hyphomicrobiales</taxon>
        <taxon>Methylobacteriaceae</taxon>
        <taxon>Microvirga</taxon>
    </lineage>
</organism>
<dbReference type="Pfam" id="PF00043">
    <property type="entry name" value="GST_C"/>
    <property type="match status" value="1"/>
</dbReference>
<dbReference type="EMBL" id="JAATJS010000003">
    <property type="protein sequence ID" value="NIX76996.1"/>
    <property type="molecule type" value="Genomic_DNA"/>
</dbReference>
<dbReference type="Pfam" id="PF13409">
    <property type="entry name" value="GST_N_2"/>
    <property type="match status" value="1"/>
</dbReference>
<gene>
    <name evidence="3" type="primary">gstA</name>
    <name evidence="3" type="ORF">HB375_10270</name>
</gene>
<dbReference type="GO" id="GO:0004364">
    <property type="term" value="F:glutathione transferase activity"/>
    <property type="evidence" value="ECO:0007669"/>
    <property type="project" value="UniProtKB-EC"/>
</dbReference>
<feature type="domain" description="GST C-terminal" evidence="2">
    <location>
        <begin position="87"/>
        <end position="204"/>
    </location>
</feature>
<dbReference type="PROSITE" id="PS50404">
    <property type="entry name" value="GST_NTER"/>
    <property type="match status" value="1"/>
</dbReference>
<evidence type="ECO:0000313" key="4">
    <source>
        <dbReference type="Proteomes" id="UP000707352"/>
    </source>
</evidence>
<dbReference type="Gene3D" id="1.20.1050.10">
    <property type="match status" value="1"/>
</dbReference>
<accession>A0ABX0VF73</accession>
<dbReference type="PANTHER" id="PTHR44051">
    <property type="entry name" value="GLUTATHIONE S-TRANSFERASE-RELATED"/>
    <property type="match status" value="1"/>
</dbReference>
<keyword evidence="4" id="KW-1185">Reference proteome</keyword>
<dbReference type="InterPro" id="IPR040079">
    <property type="entry name" value="Glutathione_S-Trfase"/>
</dbReference>
<dbReference type="InterPro" id="IPR036249">
    <property type="entry name" value="Thioredoxin-like_sf"/>
</dbReference>
<dbReference type="InterPro" id="IPR004045">
    <property type="entry name" value="Glutathione_S-Trfase_N"/>
</dbReference>
<dbReference type="RefSeq" id="WP_167672893.1">
    <property type="nucleotide sequence ID" value="NZ_JAATJS010000003.1"/>
</dbReference>
<dbReference type="SUPFAM" id="SSF52833">
    <property type="entry name" value="Thioredoxin-like"/>
    <property type="match status" value="1"/>
</dbReference>
<sequence length="204" mass="22799">MKLYFSPGACSLASRIVACEAGLAIDCDKVDLKTRVTASGRDFSRINPKGHVPALALDDGEVLTEGVVILQYLADQAPETGLMPETGCRERYRVQEWLSFISVEIYKGFAPLWTPATPDVARRMAVEDLHRHFGYIDGHLEGRSYLMGERYTVADAYCFTVLNWTGFHRIDLSAYPRLVAFMDRVAARPKVREALKAEGLLRVA</sequence>
<proteinExistence type="predicted"/>